<keyword evidence="2" id="KW-1185">Reference proteome</keyword>
<reference evidence="1" key="1">
    <citation type="journal article" date="2020" name="Stud. Mycol.">
        <title>101 Dothideomycetes genomes: a test case for predicting lifestyles and emergence of pathogens.</title>
        <authorList>
            <person name="Haridas S."/>
            <person name="Albert R."/>
            <person name="Binder M."/>
            <person name="Bloem J."/>
            <person name="Labutti K."/>
            <person name="Salamov A."/>
            <person name="Andreopoulos B."/>
            <person name="Baker S."/>
            <person name="Barry K."/>
            <person name="Bills G."/>
            <person name="Bluhm B."/>
            <person name="Cannon C."/>
            <person name="Castanera R."/>
            <person name="Culley D."/>
            <person name="Daum C."/>
            <person name="Ezra D."/>
            <person name="Gonzalez J."/>
            <person name="Henrissat B."/>
            <person name="Kuo A."/>
            <person name="Liang C."/>
            <person name="Lipzen A."/>
            <person name="Lutzoni F."/>
            <person name="Magnuson J."/>
            <person name="Mondo S."/>
            <person name="Nolan M."/>
            <person name="Ohm R."/>
            <person name="Pangilinan J."/>
            <person name="Park H.-J."/>
            <person name="Ramirez L."/>
            <person name="Alfaro M."/>
            <person name="Sun H."/>
            <person name="Tritt A."/>
            <person name="Yoshinaga Y."/>
            <person name="Zwiers L.-H."/>
            <person name="Turgeon B."/>
            <person name="Goodwin S."/>
            <person name="Spatafora J."/>
            <person name="Crous P."/>
            <person name="Grigoriev I."/>
        </authorList>
    </citation>
    <scope>NUCLEOTIDE SEQUENCE</scope>
    <source>
        <strain evidence="1">SCOH1-5</strain>
    </source>
</reference>
<accession>A0A6A6FHY0</accession>
<evidence type="ECO:0000313" key="2">
    <source>
        <dbReference type="Proteomes" id="UP000799539"/>
    </source>
</evidence>
<proteinExistence type="predicted"/>
<name>A0A6A6FHY0_9PEZI</name>
<protein>
    <submittedName>
        <fullName evidence="1">Uncharacterized protein</fullName>
    </submittedName>
</protein>
<dbReference type="Proteomes" id="UP000799539">
    <property type="component" value="Unassembled WGS sequence"/>
</dbReference>
<gene>
    <name evidence="1" type="ORF">CERZMDRAFT_96765</name>
</gene>
<dbReference type="AlphaFoldDB" id="A0A6A6FHY0"/>
<evidence type="ECO:0000313" key="1">
    <source>
        <dbReference type="EMBL" id="KAF2213097.1"/>
    </source>
</evidence>
<sequence length="207" mass="22340">MIEPDPSVAVTSRLTATAENPSSDFPALCTLHTIGEYGEATLRDSTVRGQGHSNFRLFLLAAAIAPKLVNGRKRPLSKPPNEALLTTAASSKVLRCIPHPAKAFTVRLASCSRDQGLVLRPACYHYRKPAGIVAATRSIQPGRSGTDGQTTNHQRMMVSHSSHRLLWPCIGPRGGSNVSKHCLALRRAIQHNLDRHLQVAFASPGEA</sequence>
<dbReference type="EMBL" id="ML992671">
    <property type="protein sequence ID" value="KAF2213097.1"/>
    <property type="molecule type" value="Genomic_DNA"/>
</dbReference>
<organism evidence="1 2">
    <name type="scientific">Cercospora zeae-maydis SCOH1-5</name>
    <dbReference type="NCBI Taxonomy" id="717836"/>
    <lineage>
        <taxon>Eukaryota</taxon>
        <taxon>Fungi</taxon>
        <taxon>Dikarya</taxon>
        <taxon>Ascomycota</taxon>
        <taxon>Pezizomycotina</taxon>
        <taxon>Dothideomycetes</taxon>
        <taxon>Dothideomycetidae</taxon>
        <taxon>Mycosphaerellales</taxon>
        <taxon>Mycosphaerellaceae</taxon>
        <taxon>Cercospora</taxon>
    </lineage>
</organism>